<evidence type="ECO:0000256" key="1">
    <source>
        <dbReference type="ARBA" id="ARBA00005417"/>
    </source>
</evidence>
<dbReference type="AlphaFoldDB" id="A0A511X9D7"/>
<dbReference type="PROSITE" id="PS50893">
    <property type="entry name" value="ABC_TRANSPORTER_2"/>
    <property type="match status" value="1"/>
</dbReference>
<dbReference type="PANTHER" id="PTHR42788:SF13">
    <property type="entry name" value="ALIPHATIC SULFONATES IMPORT ATP-BINDING PROTEIN SSUB"/>
    <property type="match status" value="1"/>
</dbReference>
<dbReference type="Proteomes" id="UP000321635">
    <property type="component" value="Unassembled WGS sequence"/>
</dbReference>
<keyword evidence="2" id="KW-0813">Transport</keyword>
<proteinExistence type="inferred from homology"/>
<comment type="similarity">
    <text evidence="1">Belongs to the ABC transporter superfamily.</text>
</comment>
<evidence type="ECO:0000256" key="4">
    <source>
        <dbReference type="ARBA" id="ARBA00022840"/>
    </source>
</evidence>
<dbReference type="GO" id="GO:0005524">
    <property type="term" value="F:ATP binding"/>
    <property type="evidence" value="ECO:0007669"/>
    <property type="project" value="UniProtKB-KW"/>
</dbReference>
<evidence type="ECO:0000259" key="5">
    <source>
        <dbReference type="PROSITE" id="PS50893"/>
    </source>
</evidence>
<dbReference type="Gene3D" id="3.40.50.300">
    <property type="entry name" value="P-loop containing nucleotide triphosphate hydrolases"/>
    <property type="match status" value="1"/>
</dbReference>
<dbReference type="InterPro" id="IPR027417">
    <property type="entry name" value="P-loop_NTPase"/>
</dbReference>
<dbReference type="InterPro" id="IPR003439">
    <property type="entry name" value="ABC_transporter-like_ATP-bd"/>
</dbReference>
<name>A0A511X9D7_9PROT</name>
<dbReference type="RefSeq" id="WP_026397275.1">
    <property type="nucleotide sequence ID" value="NZ_AUBI01000003.1"/>
</dbReference>
<dbReference type="PROSITE" id="PS00211">
    <property type="entry name" value="ABC_TRANSPORTER_1"/>
    <property type="match status" value="1"/>
</dbReference>
<evidence type="ECO:0000313" key="7">
    <source>
        <dbReference type="Proteomes" id="UP000321635"/>
    </source>
</evidence>
<dbReference type="Pfam" id="PF00005">
    <property type="entry name" value="ABC_tran"/>
    <property type="match status" value="1"/>
</dbReference>
<dbReference type="STRING" id="1120919.GCA_000429165_01165"/>
<dbReference type="InterPro" id="IPR017871">
    <property type="entry name" value="ABC_transporter-like_CS"/>
</dbReference>
<dbReference type="InterPro" id="IPR003593">
    <property type="entry name" value="AAA+_ATPase"/>
</dbReference>
<organism evidence="6 7">
    <name type="scientific">Acetobacter nitrogenifigens DSM 23921 = NBRC 105050</name>
    <dbReference type="NCBI Taxonomy" id="1120919"/>
    <lineage>
        <taxon>Bacteria</taxon>
        <taxon>Pseudomonadati</taxon>
        <taxon>Pseudomonadota</taxon>
        <taxon>Alphaproteobacteria</taxon>
        <taxon>Acetobacterales</taxon>
        <taxon>Acetobacteraceae</taxon>
        <taxon>Acetobacter</taxon>
    </lineage>
</organism>
<sequence length="260" mass="27969">MEPLIRLENVALSHDGGGSFVFRNIDLSVVSGEFIAILGPSGVGKSTLLRVLMGLVEASEGRVILSSGSASKMGGRAALVFQDARLMPWRTVRRNVEFGLEGIGLSRTERRQRVERALALVGLADEAGRWPRQLSGGQRQRVGVARALAVEPDLLLMDEPFGALDAITRGGLQAELLSIWEKTGKTVIFVTHDLDEAILLADRIIVLAGRPATVRGDLRVGPRPHDPSSPAMRALAGRLRALIGGEEDPGVEPYARFEGI</sequence>
<dbReference type="SMART" id="SM00382">
    <property type="entry name" value="AAA"/>
    <property type="match status" value="1"/>
</dbReference>
<keyword evidence="3" id="KW-0547">Nucleotide-binding</keyword>
<reference evidence="6 7" key="1">
    <citation type="submission" date="2019-07" db="EMBL/GenBank/DDBJ databases">
        <title>Whole genome shotgun sequence of Acetobacter nitrogenifigens NBRC 105050.</title>
        <authorList>
            <person name="Hosoyama A."/>
            <person name="Uohara A."/>
            <person name="Ohji S."/>
            <person name="Ichikawa N."/>
        </authorList>
    </citation>
    <scope>NUCLEOTIDE SEQUENCE [LARGE SCALE GENOMIC DNA]</scope>
    <source>
        <strain evidence="6 7">NBRC 105050</strain>
    </source>
</reference>
<dbReference type="PANTHER" id="PTHR42788">
    <property type="entry name" value="TAURINE IMPORT ATP-BINDING PROTEIN-RELATED"/>
    <property type="match status" value="1"/>
</dbReference>
<dbReference type="CDD" id="cd03293">
    <property type="entry name" value="ABC_NrtD_SsuB_transporters"/>
    <property type="match status" value="1"/>
</dbReference>
<dbReference type="EMBL" id="BJYF01000007">
    <property type="protein sequence ID" value="GEN59559.1"/>
    <property type="molecule type" value="Genomic_DNA"/>
</dbReference>
<dbReference type="SUPFAM" id="SSF52540">
    <property type="entry name" value="P-loop containing nucleoside triphosphate hydrolases"/>
    <property type="match status" value="1"/>
</dbReference>
<keyword evidence="7" id="KW-1185">Reference proteome</keyword>
<evidence type="ECO:0000256" key="2">
    <source>
        <dbReference type="ARBA" id="ARBA00022448"/>
    </source>
</evidence>
<accession>A0A511X9D7</accession>
<comment type="caution">
    <text evidence="6">The sequence shown here is derived from an EMBL/GenBank/DDBJ whole genome shotgun (WGS) entry which is preliminary data.</text>
</comment>
<dbReference type="OrthoDB" id="7336028at2"/>
<dbReference type="InterPro" id="IPR050166">
    <property type="entry name" value="ABC_transporter_ATP-bind"/>
</dbReference>
<evidence type="ECO:0000256" key="3">
    <source>
        <dbReference type="ARBA" id="ARBA00022741"/>
    </source>
</evidence>
<protein>
    <submittedName>
        <fullName evidence="6">ABC transporter ATP-binding protein</fullName>
    </submittedName>
</protein>
<dbReference type="GO" id="GO:0016887">
    <property type="term" value="F:ATP hydrolysis activity"/>
    <property type="evidence" value="ECO:0007669"/>
    <property type="project" value="InterPro"/>
</dbReference>
<evidence type="ECO:0000313" key="6">
    <source>
        <dbReference type="EMBL" id="GEN59559.1"/>
    </source>
</evidence>
<gene>
    <name evidence="6" type="ORF">ANI02nite_14430</name>
</gene>
<feature type="domain" description="ABC transporter" evidence="5">
    <location>
        <begin position="5"/>
        <end position="234"/>
    </location>
</feature>
<keyword evidence="4 6" id="KW-0067">ATP-binding</keyword>